<keyword evidence="1" id="KW-1133">Transmembrane helix</keyword>
<keyword evidence="1" id="KW-0472">Membrane</keyword>
<evidence type="ECO:0000313" key="3">
    <source>
        <dbReference type="EMBL" id="SEC01828.1"/>
    </source>
</evidence>
<keyword evidence="4" id="KW-1185">Reference proteome</keyword>
<evidence type="ECO:0000259" key="2">
    <source>
        <dbReference type="Pfam" id="PF14258"/>
    </source>
</evidence>
<dbReference type="Pfam" id="PF14258">
    <property type="entry name" value="DUF4350"/>
    <property type="match status" value="1"/>
</dbReference>
<dbReference type="Proteomes" id="UP000199183">
    <property type="component" value="Unassembled WGS sequence"/>
</dbReference>
<evidence type="ECO:0000313" key="4">
    <source>
        <dbReference type="Proteomes" id="UP000199183"/>
    </source>
</evidence>
<evidence type="ECO:0000256" key="1">
    <source>
        <dbReference type="SAM" id="Phobius"/>
    </source>
</evidence>
<protein>
    <recommendedName>
        <fullName evidence="2">DUF4350 domain-containing protein</fullName>
    </recommendedName>
</protein>
<proteinExistence type="predicted"/>
<gene>
    <name evidence="3" type="ORF">SAMN04489806_2381</name>
</gene>
<dbReference type="EMBL" id="FNRY01000001">
    <property type="protein sequence ID" value="SEC01828.1"/>
    <property type="molecule type" value="Genomic_DNA"/>
</dbReference>
<dbReference type="AlphaFoldDB" id="A0A1H4P3S0"/>
<dbReference type="STRING" id="640635.SAMN04489806_2381"/>
<dbReference type="RefSeq" id="WP_176980832.1">
    <property type="nucleotide sequence ID" value="NZ_FNRY01000001.1"/>
</dbReference>
<accession>A0A1H4P3S0</accession>
<sequence length="395" mass="40722">MTATPATTPTVRTGLRRSAFWIVCGIGALLIAVLVIALSGGGSRTTQRLQADSAAPTGAQALVNVLGDHGVRVTAVDNRADAARALAGSDATLLVYDASGFLDPEALADLRASAARTVLVEPGFLDLRTIAPGVLAGGTEADDAAPVDAKCDVPAAVNAQSSEPFATYRITNAAATGCFPVGDDRFGLVALSGSATTIVGNAGAFTNERILHGGNAALALNLLGGTDTLVWYLPSIADAAGGDELPSLGELTPDWLVPVTTLLALTAIGAMVWRGRRFGPVVVEQLPVTVPARETMEGRARIYARSGARLRALDALRIGTAGRLARMLGMPQAATVWQIADQAASVVGEHPTEVRRVLIDAVPGGDAELMALSGSLADLERRVFTATDETGRMKK</sequence>
<name>A0A1H4P3S0_9MICO</name>
<feature type="domain" description="DUF4350" evidence="2">
    <location>
        <begin position="52"/>
        <end position="223"/>
    </location>
</feature>
<organism evidence="3 4">
    <name type="scientific">Paramicrobacterium humi</name>
    <dbReference type="NCBI Taxonomy" id="640635"/>
    <lineage>
        <taxon>Bacteria</taxon>
        <taxon>Bacillati</taxon>
        <taxon>Actinomycetota</taxon>
        <taxon>Actinomycetes</taxon>
        <taxon>Micrococcales</taxon>
        <taxon>Microbacteriaceae</taxon>
        <taxon>Paramicrobacterium</taxon>
    </lineage>
</organism>
<dbReference type="InterPro" id="IPR025646">
    <property type="entry name" value="DUF4350"/>
</dbReference>
<feature type="transmembrane region" description="Helical" evidence="1">
    <location>
        <begin position="20"/>
        <end position="40"/>
    </location>
</feature>
<keyword evidence="1" id="KW-0812">Transmembrane</keyword>
<reference evidence="3 4" key="1">
    <citation type="submission" date="2016-10" db="EMBL/GenBank/DDBJ databases">
        <authorList>
            <person name="de Groot N.N."/>
        </authorList>
    </citation>
    <scope>NUCLEOTIDE SEQUENCE [LARGE SCALE GENOMIC DNA]</scope>
    <source>
        <strain evidence="3 4">DSM 21799</strain>
    </source>
</reference>